<dbReference type="GO" id="GO:0003723">
    <property type="term" value="F:RNA binding"/>
    <property type="evidence" value="ECO:0007669"/>
    <property type="project" value="InterPro"/>
</dbReference>
<dbReference type="eggNOG" id="COG1092">
    <property type="taxonomic scope" value="Bacteria"/>
</dbReference>
<dbReference type="InterPro" id="IPR010221">
    <property type="entry name" value="VCBS_dom"/>
</dbReference>
<feature type="compositionally biased region" description="Basic and acidic residues" evidence="1">
    <location>
        <begin position="1078"/>
        <end position="1093"/>
    </location>
</feature>
<dbReference type="Proteomes" id="UP000005850">
    <property type="component" value="Chromosome"/>
</dbReference>
<dbReference type="AlphaFoldDB" id="A0A075R4V9"/>
<feature type="domain" description="SLH" evidence="3">
    <location>
        <begin position="1145"/>
        <end position="1208"/>
    </location>
</feature>
<feature type="signal peptide" evidence="2">
    <location>
        <begin position="1"/>
        <end position="28"/>
    </location>
</feature>
<dbReference type="eggNOG" id="COG5520">
    <property type="taxonomic scope" value="Bacteria"/>
</dbReference>
<dbReference type="PANTHER" id="PTHR46528">
    <property type="entry name" value="PROTEIN SON"/>
    <property type="match status" value="1"/>
</dbReference>
<proteinExistence type="predicted"/>
<keyword evidence="2" id="KW-0732">Signal</keyword>
<keyword evidence="4" id="KW-0624">Polysaccharide degradation</keyword>
<feature type="compositionally biased region" description="Basic and acidic residues" evidence="1">
    <location>
        <begin position="871"/>
        <end position="1051"/>
    </location>
</feature>
<dbReference type="InterPro" id="IPR001119">
    <property type="entry name" value="SLH_dom"/>
</dbReference>
<gene>
    <name evidence="4" type="ORF">BRLA_c002600</name>
</gene>
<feature type="region of interest" description="Disordered" evidence="1">
    <location>
        <begin position="41"/>
        <end position="136"/>
    </location>
</feature>
<keyword evidence="4" id="KW-0326">Glycosidase</keyword>
<dbReference type="RefSeq" id="WP_003333712.1">
    <property type="nucleotide sequence ID" value="NZ_CP007806.1"/>
</dbReference>
<dbReference type="GO" id="GO:0045493">
    <property type="term" value="P:xylan catabolic process"/>
    <property type="evidence" value="ECO:0007669"/>
    <property type="project" value="UniProtKB-KW"/>
</dbReference>
<dbReference type="PANTHER" id="PTHR46528:SF1">
    <property type="entry name" value="PROTEIN SON"/>
    <property type="match status" value="1"/>
</dbReference>
<evidence type="ECO:0000256" key="1">
    <source>
        <dbReference type="SAM" id="MobiDB-lite"/>
    </source>
</evidence>
<dbReference type="eggNOG" id="COG3391">
    <property type="taxonomic scope" value="Bacteria"/>
</dbReference>
<evidence type="ECO:0000313" key="5">
    <source>
        <dbReference type="Proteomes" id="UP000005850"/>
    </source>
</evidence>
<dbReference type="EMBL" id="CP007806">
    <property type="protein sequence ID" value="AIG24655.1"/>
    <property type="molecule type" value="Genomic_DNA"/>
</dbReference>
<evidence type="ECO:0000313" key="4">
    <source>
        <dbReference type="EMBL" id="AIG24655.1"/>
    </source>
</evidence>
<dbReference type="STRING" id="1042163.BRLA_c002600"/>
<dbReference type="InterPro" id="IPR032922">
    <property type="entry name" value="SON"/>
</dbReference>
<keyword evidence="4" id="KW-0119">Carbohydrate metabolism</keyword>
<dbReference type="Pfam" id="PF07532">
    <property type="entry name" value="Big_4"/>
    <property type="match status" value="4"/>
</dbReference>
<organism evidence="4 5">
    <name type="scientific">Brevibacillus laterosporus LMG 15441</name>
    <dbReference type="NCBI Taxonomy" id="1042163"/>
    <lineage>
        <taxon>Bacteria</taxon>
        <taxon>Bacillati</taxon>
        <taxon>Bacillota</taxon>
        <taxon>Bacilli</taxon>
        <taxon>Bacillales</taxon>
        <taxon>Paenibacillaceae</taxon>
        <taxon>Brevibacillus</taxon>
    </lineage>
</organism>
<dbReference type="HOGENOM" id="CLU_286949_0_0_9"/>
<dbReference type="EC" id="3.2.1.8" evidence="4"/>
<protein>
    <submittedName>
        <fullName evidence="4">Endo-1,4-beta-xylanase A</fullName>
        <ecNumber evidence="4">3.2.1.8</ecNumber>
    </submittedName>
</protein>
<dbReference type="GO" id="GO:0051726">
    <property type="term" value="P:regulation of cell cycle"/>
    <property type="evidence" value="ECO:0007669"/>
    <property type="project" value="InterPro"/>
</dbReference>
<feature type="chain" id="PRO_5001709116" evidence="2">
    <location>
        <begin position="29"/>
        <end position="1272"/>
    </location>
</feature>
<evidence type="ECO:0000256" key="2">
    <source>
        <dbReference type="SAM" id="SignalP"/>
    </source>
</evidence>
<accession>A0A075R4V9</accession>
<dbReference type="Pfam" id="PF00395">
    <property type="entry name" value="SLH"/>
    <property type="match status" value="3"/>
</dbReference>
<dbReference type="PROSITE" id="PS51272">
    <property type="entry name" value="SLH"/>
    <property type="match status" value="3"/>
</dbReference>
<feature type="compositionally biased region" description="Polar residues" evidence="1">
    <location>
        <begin position="56"/>
        <end position="66"/>
    </location>
</feature>
<feature type="domain" description="SLH" evidence="3">
    <location>
        <begin position="1086"/>
        <end position="1144"/>
    </location>
</feature>
<evidence type="ECO:0000259" key="3">
    <source>
        <dbReference type="PROSITE" id="PS51272"/>
    </source>
</evidence>
<keyword evidence="4" id="KW-0378">Hydrolase</keyword>
<name>A0A075R4V9_BRELA</name>
<dbReference type="GO" id="GO:0043484">
    <property type="term" value="P:regulation of RNA splicing"/>
    <property type="evidence" value="ECO:0007669"/>
    <property type="project" value="InterPro"/>
</dbReference>
<dbReference type="InterPro" id="IPR011081">
    <property type="entry name" value="Big_4"/>
</dbReference>
<dbReference type="KEGG" id="blr:BRLA_c002600"/>
<keyword evidence="5" id="KW-1185">Reference proteome</keyword>
<feature type="domain" description="SLH" evidence="3">
    <location>
        <begin position="1213"/>
        <end position="1272"/>
    </location>
</feature>
<dbReference type="NCBIfam" id="TIGR01965">
    <property type="entry name" value="VCBS_repeat"/>
    <property type="match status" value="1"/>
</dbReference>
<feature type="region of interest" description="Disordered" evidence="1">
    <location>
        <begin position="871"/>
        <end position="1093"/>
    </location>
</feature>
<dbReference type="GO" id="GO:0031176">
    <property type="term" value="F:endo-1,4-beta-xylanase activity"/>
    <property type="evidence" value="ECO:0007669"/>
    <property type="project" value="UniProtKB-EC"/>
</dbReference>
<reference evidence="4 5" key="1">
    <citation type="journal article" date="2011" name="J. Bacteriol.">
        <title>Genome sequence of Brevibacillus laterosporus LMG 15441, a pathogen of invertebrates.</title>
        <authorList>
            <person name="Djukic M."/>
            <person name="Poehlein A."/>
            <person name="Thurmer A."/>
            <person name="Daniel R."/>
        </authorList>
    </citation>
    <scope>NUCLEOTIDE SEQUENCE [LARGE SCALE GENOMIC DNA]</scope>
    <source>
        <strain evidence="4 5">LMG 15441</strain>
    </source>
</reference>
<keyword evidence="4" id="KW-0858">Xylan degradation</keyword>
<sequence>MIQKKAIFHVLVSTSLLTSLGLPSYVSAAVEQNLIQDGQEAKQMTVEDKKDGSKLGTKSESITSGSGTQGEEILDTVTSQVPKTEKESDVDSSTVQSEESESQIDLDGTQNEEGLGPVPTPTSQPIPEETDQKPKATTIEIESVEDIPESTFLNRTPAYHFSLPSNVMVQLSNGKQIELFVRWNFDQYNPDEVNSQTFTVEGALRGTSYSSALPEGITNTKNMKATAKITVSAAKQIVSVKPLADILEKENGTSFYQLGLPNSVDVTLDDGTTQSVDVSWEHGDYDENNPSAHTVQFLGNLGSRSGLPAGIANSNAVKAKINVTFKDARTITKLEPVAINNVLNGTKKTEAALGLPEQIEVELSDGSKAQVPIEWNVDGSTYDPSNTAEQTFTVAGTVKNIPAGLQNPNGVQAEARVKVDAAVQVTKLDPVQVAQVPNGISKTALAFYLPQQVNVTLSNGKKEKVDVTWELTASNYDPANEQQQAVEVKGTLVHLPAGVAQPSEKVIANLSVNAMRYVQSLNPIADITGIVSGTNASLEALHLPKQVTVVLSDGTSIKADVQWDLHHISYEKGNAKEQAFTITGALINLPDGVKGNGVKAQVNVKVDAKIEPTVNVGVTMSDVAIERQGRDTTEVLGEYFLPLSGDVTGSNGQPINGPGTALLVLQMYINNEEVNTVDYLGRKLALNHKLYVGWKNKDVLAEIENVLKAALLHHPEGRNYEVITSASPAGIIMKQKPGTGNSANVILNVVDNGNGSAVEGLTWGELETRTEGTFGFVGQKAKFSTQVNKGADTAGNLVVQIADGKINKQIAVPVEANDDTAAVAQKVANRLAADYGIAYAYQVNAQGSKITFDALQEGVKELKIAVKTVTDKEKESKPDLGTDGEAKDKEPEKDRDKEPEKDRDKEPEKDRDKEPEKDRDKEPEKDRDKEPEKDRDREPEKDRDKEPEKDRDKEPEKDKDKEPEKDRDKEPEKDRDKEPGKDRDKEPGKDRDKEPGKDRDKEPEKDRDKEPGKDRDKEPERDKEKEPDKETDKVKDRDKDRDRDRDKDTDQNKNTATPTTATTPTPPTNNQGTQNPAKVEKEGNSTTRTFDDLKNHKWAQNSIELLNSKGIILGTSDHTFTPKAAMKGGDFALIVMRMFDLKPDVAGNTPDVSQDSYYSGAITSLKDQGIIQGFEGEQFNPDTPITRQDLMVILYQAMIKSGMELKKGEAAELNRFADSNQVKNNAKEAISALVAEGIVKGDGKNLNPTAPASRAEIAVLLEQVVHKMPEKK</sequence>
<feature type="compositionally biased region" description="Low complexity" evidence="1">
    <location>
        <begin position="1052"/>
        <end position="1077"/>
    </location>
</feature>